<dbReference type="EMBL" id="FNCY01000001">
    <property type="protein sequence ID" value="SDG73368.1"/>
    <property type="molecule type" value="Genomic_DNA"/>
</dbReference>
<dbReference type="OrthoDB" id="662444at2"/>
<dbReference type="InterPro" id="IPR044068">
    <property type="entry name" value="CB"/>
</dbReference>
<proteinExistence type="inferred from homology"/>
<dbReference type="STRING" id="83767.SAMN05660652_00578"/>
<evidence type="ECO:0000256" key="3">
    <source>
        <dbReference type="ARBA" id="ARBA00023125"/>
    </source>
</evidence>
<dbReference type="PROSITE" id="PS51898">
    <property type="entry name" value="TYR_RECOMBINASE"/>
    <property type="match status" value="1"/>
</dbReference>
<dbReference type="SUPFAM" id="SSF56349">
    <property type="entry name" value="DNA breaking-rejoining enzymes"/>
    <property type="match status" value="1"/>
</dbReference>
<dbReference type="AlphaFoldDB" id="A0A1G7WND0"/>
<dbReference type="InterPro" id="IPR010998">
    <property type="entry name" value="Integrase_recombinase_N"/>
</dbReference>
<dbReference type="GO" id="GO:0003677">
    <property type="term" value="F:DNA binding"/>
    <property type="evidence" value="ECO:0007669"/>
    <property type="project" value="UniProtKB-UniRule"/>
</dbReference>
<dbReference type="GO" id="GO:0015074">
    <property type="term" value="P:DNA integration"/>
    <property type="evidence" value="ECO:0007669"/>
    <property type="project" value="UniProtKB-KW"/>
</dbReference>
<feature type="domain" description="Core-binding (CB)" evidence="7">
    <location>
        <begin position="57"/>
        <end position="135"/>
    </location>
</feature>
<keyword evidence="3 5" id="KW-0238">DNA-binding</keyword>
<evidence type="ECO:0000313" key="9">
    <source>
        <dbReference type="Proteomes" id="UP000198607"/>
    </source>
</evidence>
<dbReference type="Gene3D" id="1.10.443.10">
    <property type="entry name" value="Intergrase catalytic core"/>
    <property type="match status" value="1"/>
</dbReference>
<evidence type="ECO:0000313" key="8">
    <source>
        <dbReference type="EMBL" id="SDG73368.1"/>
    </source>
</evidence>
<evidence type="ECO:0000256" key="5">
    <source>
        <dbReference type="PROSITE-ProRule" id="PRU01248"/>
    </source>
</evidence>
<sequence>MPLYKRGSIYWVDVVAPNGERIRQSAGTEIKSQAREFHDKLKSELWRLSKLGERPRRSWNDAVVRWLKEQSHKATIETDKIHLRWLDAHLSGVMLCSINRRMIDRITEAKLAEGVSNATVNRILEVLRAILRKCVNEWEWLDKAPQVRMLREPTRRIRYLTRDEAKRLISELPPHLADMAAFSLATGLRRANVTGLQWSQVDLDRKIAWIHPDQAKARKAISVPLNVEAVALIQKQLGGHPERIFSYRGRPILQVSTKAWYRALERAGIEDFRWHDLRHTWASWHVQAGTPLFALQEMGGWESSEMVRRYAHLAADHLAPYADRLESLMINN</sequence>
<evidence type="ECO:0000259" key="7">
    <source>
        <dbReference type="PROSITE" id="PS51900"/>
    </source>
</evidence>
<dbReference type="InterPro" id="IPR002104">
    <property type="entry name" value="Integrase_catalytic"/>
</dbReference>
<dbReference type="PROSITE" id="PS51900">
    <property type="entry name" value="CB"/>
    <property type="match status" value="1"/>
</dbReference>
<accession>A0A1G7WND0</accession>
<evidence type="ECO:0000256" key="4">
    <source>
        <dbReference type="ARBA" id="ARBA00023172"/>
    </source>
</evidence>
<keyword evidence="9" id="KW-1185">Reference proteome</keyword>
<dbReference type="InterPro" id="IPR050090">
    <property type="entry name" value="Tyrosine_recombinase_XerCD"/>
</dbReference>
<name>A0A1G7WND0_9RHOO</name>
<keyword evidence="2" id="KW-0229">DNA integration</keyword>
<dbReference type="GO" id="GO:0006310">
    <property type="term" value="P:DNA recombination"/>
    <property type="evidence" value="ECO:0007669"/>
    <property type="project" value="UniProtKB-KW"/>
</dbReference>
<dbReference type="InterPro" id="IPR011010">
    <property type="entry name" value="DNA_brk_join_enz"/>
</dbReference>
<organism evidence="8 9">
    <name type="scientific">Propionivibrio dicarboxylicus</name>
    <dbReference type="NCBI Taxonomy" id="83767"/>
    <lineage>
        <taxon>Bacteria</taxon>
        <taxon>Pseudomonadati</taxon>
        <taxon>Pseudomonadota</taxon>
        <taxon>Betaproteobacteria</taxon>
        <taxon>Rhodocyclales</taxon>
        <taxon>Rhodocyclaceae</taxon>
        <taxon>Propionivibrio</taxon>
    </lineage>
</organism>
<evidence type="ECO:0000259" key="6">
    <source>
        <dbReference type="PROSITE" id="PS51898"/>
    </source>
</evidence>
<dbReference type="Gene3D" id="1.10.150.130">
    <property type="match status" value="1"/>
</dbReference>
<gene>
    <name evidence="8" type="ORF">SAMN05660652_00578</name>
</gene>
<evidence type="ECO:0000256" key="1">
    <source>
        <dbReference type="ARBA" id="ARBA00008857"/>
    </source>
</evidence>
<dbReference type="Pfam" id="PF00589">
    <property type="entry name" value="Phage_integrase"/>
    <property type="match status" value="1"/>
</dbReference>
<protein>
    <submittedName>
        <fullName evidence="8">Site-specific recombinase XerD</fullName>
    </submittedName>
</protein>
<dbReference type="InterPro" id="IPR013762">
    <property type="entry name" value="Integrase-like_cat_sf"/>
</dbReference>
<keyword evidence="4" id="KW-0233">DNA recombination</keyword>
<feature type="domain" description="Tyr recombinase" evidence="6">
    <location>
        <begin position="155"/>
        <end position="323"/>
    </location>
</feature>
<reference evidence="8 9" key="1">
    <citation type="submission" date="2016-10" db="EMBL/GenBank/DDBJ databases">
        <authorList>
            <person name="de Groot N.N."/>
        </authorList>
    </citation>
    <scope>NUCLEOTIDE SEQUENCE [LARGE SCALE GENOMIC DNA]</scope>
    <source>
        <strain evidence="8 9">DSM 5885</strain>
    </source>
</reference>
<dbReference type="PANTHER" id="PTHR30349:SF64">
    <property type="entry name" value="PROPHAGE INTEGRASE INTD-RELATED"/>
    <property type="match status" value="1"/>
</dbReference>
<dbReference type="PANTHER" id="PTHR30349">
    <property type="entry name" value="PHAGE INTEGRASE-RELATED"/>
    <property type="match status" value="1"/>
</dbReference>
<dbReference type="CDD" id="cd00796">
    <property type="entry name" value="INT_Rci_Hp1_C"/>
    <property type="match status" value="1"/>
</dbReference>
<dbReference type="Proteomes" id="UP000198607">
    <property type="component" value="Unassembled WGS sequence"/>
</dbReference>
<comment type="similarity">
    <text evidence="1">Belongs to the 'phage' integrase family.</text>
</comment>
<evidence type="ECO:0000256" key="2">
    <source>
        <dbReference type="ARBA" id="ARBA00022908"/>
    </source>
</evidence>